<organism evidence="2 3">
    <name type="scientific">Pleurodeles waltl</name>
    <name type="common">Iberian ribbed newt</name>
    <dbReference type="NCBI Taxonomy" id="8319"/>
    <lineage>
        <taxon>Eukaryota</taxon>
        <taxon>Metazoa</taxon>
        <taxon>Chordata</taxon>
        <taxon>Craniata</taxon>
        <taxon>Vertebrata</taxon>
        <taxon>Euteleostomi</taxon>
        <taxon>Amphibia</taxon>
        <taxon>Batrachia</taxon>
        <taxon>Caudata</taxon>
        <taxon>Salamandroidea</taxon>
        <taxon>Salamandridae</taxon>
        <taxon>Pleurodelinae</taxon>
        <taxon>Pleurodeles</taxon>
    </lineage>
</organism>
<dbReference type="Proteomes" id="UP001066276">
    <property type="component" value="Chromosome 10"/>
</dbReference>
<protein>
    <submittedName>
        <fullName evidence="2">Uncharacterized protein</fullName>
    </submittedName>
</protein>
<evidence type="ECO:0000313" key="2">
    <source>
        <dbReference type="EMBL" id="KAJ1101078.1"/>
    </source>
</evidence>
<dbReference type="EMBL" id="JANPWB010000014">
    <property type="protein sequence ID" value="KAJ1101078.1"/>
    <property type="molecule type" value="Genomic_DNA"/>
</dbReference>
<accession>A0AAV7MCG6</accession>
<evidence type="ECO:0000256" key="1">
    <source>
        <dbReference type="SAM" id="MobiDB-lite"/>
    </source>
</evidence>
<feature type="region of interest" description="Disordered" evidence="1">
    <location>
        <begin position="1"/>
        <end position="67"/>
    </location>
</feature>
<sequence length="100" mass="11495">MDYGEVREVTTKARRNLNRRRNETTREKVWEHRHSQGGSGPRAGRKLRGDAQKPPRPRRGVAEQAGTDCVKQKKSYYDFVLFPVALPFPFAKRLQALGCI</sequence>
<reference evidence="2" key="1">
    <citation type="journal article" date="2022" name="bioRxiv">
        <title>Sequencing and chromosome-scale assembly of the giantPleurodeles waltlgenome.</title>
        <authorList>
            <person name="Brown T."/>
            <person name="Elewa A."/>
            <person name="Iarovenko S."/>
            <person name="Subramanian E."/>
            <person name="Araus A.J."/>
            <person name="Petzold A."/>
            <person name="Susuki M."/>
            <person name="Suzuki K.-i.T."/>
            <person name="Hayashi T."/>
            <person name="Toyoda A."/>
            <person name="Oliveira C."/>
            <person name="Osipova E."/>
            <person name="Leigh N.D."/>
            <person name="Simon A."/>
            <person name="Yun M.H."/>
        </authorList>
    </citation>
    <scope>NUCLEOTIDE SEQUENCE</scope>
    <source>
        <strain evidence="2">20211129_DDA</strain>
        <tissue evidence="2">Liver</tissue>
    </source>
</reference>
<gene>
    <name evidence="2" type="ORF">NDU88_006152</name>
</gene>
<evidence type="ECO:0000313" key="3">
    <source>
        <dbReference type="Proteomes" id="UP001066276"/>
    </source>
</evidence>
<proteinExistence type="predicted"/>
<feature type="compositionally biased region" description="Basic and acidic residues" evidence="1">
    <location>
        <begin position="20"/>
        <end position="34"/>
    </location>
</feature>
<name>A0AAV7MCG6_PLEWA</name>
<keyword evidence="3" id="KW-1185">Reference proteome</keyword>
<comment type="caution">
    <text evidence="2">The sequence shown here is derived from an EMBL/GenBank/DDBJ whole genome shotgun (WGS) entry which is preliminary data.</text>
</comment>
<dbReference type="AlphaFoldDB" id="A0AAV7MCG6"/>
<feature type="compositionally biased region" description="Basic and acidic residues" evidence="1">
    <location>
        <begin position="1"/>
        <end position="11"/>
    </location>
</feature>